<dbReference type="KEGG" id="panc:E2636_07275"/>
<dbReference type="InterPro" id="IPR020579">
    <property type="entry name" value="Exonuc_VII_lsu_C"/>
</dbReference>
<name>A0A4P6ZWF2_9BACL</name>
<gene>
    <name evidence="5" type="primary">xseA</name>
    <name evidence="9" type="ORF">E2636_07275</name>
</gene>
<evidence type="ECO:0000256" key="1">
    <source>
        <dbReference type="ARBA" id="ARBA00022490"/>
    </source>
</evidence>
<dbReference type="InterPro" id="IPR025824">
    <property type="entry name" value="OB-fold_nuc-bd_dom"/>
</dbReference>
<reference evidence="9 10" key="1">
    <citation type="submission" date="2019-03" db="EMBL/GenBank/DDBJ databases">
        <title>Complete genome sequence of Paenisporosarcina antarctica CGMCC 1.6503T.</title>
        <authorList>
            <person name="Rong J.-C."/>
            <person name="Chi N.-Y."/>
            <person name="Zhang Q.-F."/>
        </authorList>
    </citation>
    <scope>NUCLEOTIDE SEQUENCE [LARGE SCALE GENOMIC DNA]</scope>
    <source>
        <strain evidence="9 10">CGMCC 1.6503</strain>
    </source>
</reference>
<dbReference type="GO" id="GO:0008855">
    <property type="term" value="F:exodeoxyribonuclease VII activity"/>
    <property type="evidence" value="ECO:0007669"/>
    <property type="project" value="UniProtKB-UniRule"/>
</dbReference>
<feature type="domain" description="OB-fold nucleic acid binding" evidence="8">
    <location>
        <begin position="9"/>
        <end position="103"/>
    </location>
</feature>
<dbReference type="GO" id="GO:0009318">
    <property type="term" value="C:exodeoxyribonuclease VII complex"/>
    <property type="evidence" value="ECO:0007669"/>
    <property type="project" value="UniProtKB-UniRule"/>
</dbReference>
<evidence type="ECO:0000313" key="9">
    <source>
        <dbReference type="EMBL" id="QBP40940.1"/>
    </source>
</evidence>
<dbReference type="GO" id="GO:0006308">
    <property type="term" value="P:DNA catabolic process"/>
    <property type="evidence" value="ECO:0007669"/>
    <property type="project" value="UniProtKB-UniRule"/>
</dbReference>
<dbReference type="CDD" id="cd04489">
    <property type="entry name" value="ExoVII_LU_OBF"/>
    <property type="match status" value="1"/>
</dbReference>
<dbReference type="EC" id="3.1.11.6" evidence="5"/>
<evidence type="ECO:0000313" key="10">
    <source>
        <dbReference type="Proteomes" id="UP000294292"/>
    </source>
</evidence>
<dbReference type="PANTHER" id="PTHR30008">
    <property type="entry name" value="EXODEOXYRIBONUCLEASE 7 LARGE SUBUNIT"/>
    <property type="match status" value="1"/>
</dbReference>
<comment type="catalytic activity">
    <reaction evidence="5 6">
        <text>Exonucleolytic cleavage in either 5'- to 3'- or 3'- to 5'-direction to yield nucleoside 5'-phosphates.</text>
        <dbReference type="EC" id="3.1.11.6"/>
    </reaction>
</comment>
<evidence type="ECO:0000256" key="2">
    <source>
        <dbReference type="ARBA" id="ARBA00022722"/>
    </source>
</evidence>
<dbReference type="Pfam" id="PF02601">
    <property type="entry name" value="Exonuc_VII_L"/>
    <property type="match status" value="1"/>
</dbReference>
<sequence length="454" mass="50748">MNVTSTSYLTVKALTKYIKRKFDADPHLRNVYVKGELSNVKIHTSGHIYFTIKDEQTRISAVMFAAQARNLKFKPESGMNVLLQGDVNVYEGSGQYQLYAQVMQPDGIGELFVAFEQLKEKLAKEGLFHPSRKKQIPKFPQRIGVITASTGAAIRDIVTTLSRRYPLAEVIIFPTLVQGIGAAPSIVKALKRANAYSELDVCIVGRGGGSIEDLWAFNEEIVAREIANSSVPIISAIGHETDTTIADFVSDLRAPTPTAAAELAVPNQLELLQHVTNRKSQILSIVSATLSSERKRLTRVISAYPLAYPDRLYRPFVEKLTRATDQLEKSGRTLLQQKQQHLDQQTMRLTLQNPQKVVQQHLKDIDVYQQRLHIATKKNIQTKGRSFSAMIQLLEALNPLKIMDRGYSITYQNDQVVKSIEELNLKKQLHIKLPDGVVLASIDSITKNTKGESS</sequence>
<dbReference type="RefSeq" id="WP_134209604.1">
    <property type="nucleotide sequence ID" value="NZ_CP038015.1"/>
</dbReference>
<dbReference type="GO" id="GO:0005737">
    <property type="term" value="C:cytoplasm"/>
    <property type="evidence" value="ECO:0007669"/>
    <property type="project" value="UniProtKB-SubCell"/>
</dbReference>
<accession>A0A4P6ZWF2</accession>
<dbReference type="EMBL" id="CP038015">
    <property type="protein sequence ID" value="QBP40940.1"/>
    <property type="molecule type" value="Genomic_DNA"/>
</dbReference>
<comment type="similarity">
    <text evidence="5 6">Belongs to the XseA family.</text>
</comment>
<keyword evidence="2 5" id="KW-0540">Nuclease</keyword>
<protein>
    <recommendedName>
        <fullName evidence="5">Exodeoxyribonuclease 7 large subunit</fullName>
        <ecNumber evidence="5">3.1.11.6</ecNumber>
    </recommendedName>
    <alternativeName>
        <fullName evidence="5">Exodeoxyribonuclease VII large subunit</fullName>
        <shortName evidence="5">Exonuclease VII large subunit</shortName>
    </alternativeName>
</protein>
<organism evidence="9 10">
    <name type="scientific">Paenisporosarcina antarctica</name>
    <dbReference type="NCBI Taxonomy" id="417367"/>
    <lineage>
        <taxon>Bacteria</taxon>
        <taxon>Bacillati</taxon>
        <taxon>Bacillota</taxon>
        <taxon>Bacilli</taxon>
        <taxon>Bacillales</taxon>
        <taxon>Caryophanaceae</taxon>
        <taxon>Paenisporosarcina</taxon>
    </lineage>
</organism>
<dbReference type="InterPro" id="IPR003753">
    <property type="entry name" value="Exonuc_VII_L"/>
</dbReference>
<dbReference type="AlphaFoldDB" id="A0A4P6ZWF2"/>
<proteinExistence type="inferred from homology"/>
<dbReference type="Proteomes" id="UP000294292">
    <property type="component" value="Chromosome"/>
</dbReference>
<comment type="function">
    <text evidence="5">Bidirectionally degrades single-stranded DNA into large acid-insoluble oligonucleotides, which are then degraded further into small acid-soluble oligonucleotides.</text>
</comment>
<dbReference type="GO" id="GO:0003676">
    <property type="term" value="F:nucleic acid binding"/>
    <property type="evidence" value="ECO:0007669"/>
    <property type="project" value="InterPro"/>
</dbReference>
<dbReference type="OrthoDB" id="9802795at2"/>
<evidence type="ECO:0000259" key="7">
    <source>
        <dbReference type="Pfam" id="PF02601"/>
    </source>
</evidence>
<evidence type="ECO:0000256" key="6">
    <source>
        <dbReference type="RuleBase" id="RU004355"/>
    </source>
</evidence>
<evidence type="ECO:0000259" key="8">
    <source>
        <dbReference type="Pfam" id="PF13742"/>
    </source>
</evidence>
<dbReference type="Pfam" id="PF13742">
    <property type="entry name" value="tRNA_anti_2"/>
    <property type="match status" value="1"/>
</dbReference>
<evidence type="ECO:0000256" key="4">
    <source>
        <dbReference type="ARBA" id="ARBA00022839"/>
    </source>
</evidence>
<feature type="domain" description="Exonuclease VII large subunit C-terminal" evidence="7">
    <location>
        <begin position="127"/>
        <end position="439"/>
    </location>
</feature>
<dbReference type="NCBIfam" id="TIGR00237">
    <property type="entry name" value="xseA"/>
    <property type="match status" value="1"/>
</dbReference>
<keyword evidence="10" id="KW-1185">Reference proteome</keyword>
<dbReference type="HAMAP" id="MF_00378">
    <property type="entry name" value="Exonuc_7_L"/>
    <property type="match status" value="1"/>
</dbReference>
<dbReference type="PANTHER" id="PTHR30008:SF0">
    <property type="entry name" value="EXODEOXYRIBONUCLEASE 7 LARGE SUBUNIT"/>
    <property type="match status" value="1"/>
</dbReference>
<keyword evidence="1 5" id="KW-0963">Cytoplasm</keyword>
<evidence type="ECO:0000256" key="3">
    <source>
        <dbReference type="ARBA" id="ARBA00022801"/>
    </source>
</evidence>
<evidence type="ECO:0000256" key="5">
    <source>
        <dbReference type="HAMAP-Rule" id="MF_00378"/>
    </source>
</evidence>
<keyword evidence="3 5" id="KW-0378">Hydrolase</keyword>
<comment type="subcellular location">
    <subcellularLocation>
        <location evidence="5 6">Cytoplasm</location>
    </subcellularLocation>
</comment>
<keyword evidence="4 5" id="KW-0269">Exonuclease</keyword>
<comment type="subunit">
    <text evidence="5">Heterooligomer composed of large and small subunits.</text>
</comment>